<name>A0A926VDM3_9CYAN</name>
<keyword evidence="3" id="KW-1185">Reference proteome</keyword>
<proteinExistence type="predicted"/>
<gene>
    <name evidence="2" type="ORF">H6G03_07485</name>
</gene>
<organism evidence="2 3">
    <name type="scientific">Aerosakkonema funiforme FACHB-1375</name>
    <dbReference type="NCBI Taxonomy" id="2949571"/>
    <lineage>
        <taxon>Bacteria</taxon>
        <taxon>Bacillati</taxon>
        <taxon>Cyanobacteriota</taxon>
        <taxon>Cyanophyceae</taxon>
        <taxon>Oscillatoriophycideae</taxon>
        <taxon>Aerosakkonematales</taxon>
        <taxon>Aerosakkonemataceae</taxon>
        <taxon>Aerosakkonema</taxon>
    </lineage>
</organism>
<accession>A0A926VDM3</accession>
<evidence type="ECO:0000313" key="2">
    <source>
        <dbReference type="EMBL" id="MBD2180942.1"/>
    </source>
</evidence>
<reference evidence="2" key="2">
    <citation type="submission" date="2020-08" db="EMBL/GenBank/DDBJ databases">
        <authorList>
            <person name="Chen M."/>
            <person name="Teng W."/>
            <person name="Zhao L."/>
            <person name="Hu C."/>
            <person name="Zhou Y."/>
            <person name="Han B."/>
            <person name="Song L."/>
            <person name="Shu W."/>
        </authorList>
    </citation>
    <scope>NUCLEOTIDE SEQUENCE</scope>
    <source>
        <strain evidence="2">FACHB-1375</strain>
    </source>
</reference>
<sequence>MLQTATVDYLSPSHPIKQIKIMFRKLKGGFLLVIGYLLSPLCWWNDLVFNLPIAYFVGYIFSLFNSDLLVPCSIAAYWLSNVTGIIMMQVGAVDVLQGQPKERNLKKELLTGLVSSTVYTMAILALIQFKILENPGLFPVKIL</sequence>
<keyword evidence="1" id="KW-0472">Membrane</keyword>
<evidence type="ECO:0000313" key="3">
    <source>
        <dbReference type="Proteomes" id="UP000641646"/>
    </source>
</evidence>
<protein>
    <submittedName>
        <fullName evidence="2">Uncharacterized protein</fullName>
    </submittedName>
</protein>
<dbReference type="AlphaFoldDB" id="A0A926VDM3"/>
<dbReference type="EMBL" id="JACJPW010000014">
    <property type="protein sequence ID" value="MBD2180942.1"/>
    <property type="molecule type" value="Genomic_DNA"/>
</dbReference>
<reference evidence="2" key="1">
    <citation type="journal article" date="2015" name="ISME J.">
        <title>Draft Genome Sequence of Streptomyces incarnatus NRRL8089, which Produces the Nucleoside Antibiotic Sinefungin.</title>
        <authorList>
            <person name="Oshima K."/>
            <person name="Hattori M."/>
            <person name="Shimizu H."/>
            <person name="Fukuda K."/>
            <person name="Nemoto M."/>
            <person name="Inagaki K."/>
            <person name="Tamura T."/>
        </authorList>
    </citation>
    <scope>NUCLEOTIDE SEQUENCE</scope>
    <source>
        <strain evidence="2">FACHB-1375</strain>
    </source>
</reference>
<dbReference type="InterPro" id="IPR058286">
    <property type="entry name" value="DUF7980"/>
</dbReference>
<feature type="transmembrane region" description="Helical" evidence="1">
    <location>
        <begin position="28"/>
        <end position="47"/>
    </location>
</feature>
<dbReference type="Proteomes" id="UP000641646">
    <property type="component" value="Unassembled WGS sequence"/>
</dbReference>
<feature type="transmembrane region" description="Helical" evidence="1">
    <location>
        <begin position="109"/>
        <end position="129"/>
    </location>
</feature>
<evidence type="ECO:0000256" key="1">
    <source>
        <dbReference type="SAM" id="Phobius"/>
    </source>
</evidence>
<comment type="caution">
    <text evidence="2">The sequence shown here is derived from an EMBL/GenBank/DDBJ whole genome shotgun (WGS) entry which is preliminary data.</text>
</comment>
<feature type="transmembrane region" description="Helical" evidence="1">
    <location>
        <begin position="53"/>
        <end position="79"/>
    </location>
</feature>
<dbReference type="Pfam" id="PF25937">
    <property type="entry name" value="DUF7980"/>
    <property type="match status" value="1"/>
</dbReference>
<keyword evidence="1" id="KW-0812">Transmembrane</keyword>
<keyword evidence="1" id="KW-1133">Transmembrane helix</keyword>